<name>A0A0K8SXS4_LYGHE</name>
<feature type="compositionally biased region" description="Basic residues" evidence="1">
    <location>
        <begin position="157"/>
        <end position="169"/>
    </location>
</feature>
<accession>A0A0K8SXS4</accession>
<feature type="compositionally biased region" description="Polar residues" evidence="1">
    <location>
        <begin position="21"/>
        <end position="42"/>
    </location>
</feature>
<sequence>MATTTSLKSREKKKKLEGNWNPVSSNPDSSIGPRNSSFTGSSAKKKKKNKNKRKSDVAKNHTKSFPEVSSVSGAGSDPTDLKLSPIEYVATKKNKDNSGKSDSRSSVENGDSVTNSVPSLPTKNKRKRRKSSVSACESSNNGYANGSADSFDEKKSPIKSKKKRKKKKKENGDSIQCVEQNADVPETSGISDEENTKKSCKELVEEPSDPSQRPAEIDDKSLTSNISRRDRNSKIQRIQA</sequence>
<feature type="compositionally biased region" description="Polar residues" evidence="1">
    <location>
        <begin position="107"/>
        <end position="122"/>
    </location>
</feature>
<feature type="compositionally biased region" description="Basic and acidic residues" evidence="1">
    <location>
        <begin position="215"/>
        <end position="233"/>
    </location>
</feature>
<dbReference type="AlphaFoldDB" id="A0A0K8SXS4"/>
<evidence type="ECO:0000313" key="2">
    <source>
        <dbReference type="EMBL" id="JAG58087.1"/>
    </source>
</evidence>
<evidence type="ECO:0000256" key="1">
    <source>
        <dbReference type="SAM" id="MobiDB-lite"/>
    </source>
</evidence>
<proteinExistence type="predicted"/>
<feature type="compositionally biased region" description="Polar residues" evidence="1">
    <location>
        <begin position="135"/>
        <end position="148"/>
    </location>
</feature>
<feature type="compositionally biased region" description="Basic and acidic residues" evidence="1">
    <location>
        <begin position="93"/>
        <end position="105"/>
    </location>
</feature>
<protein>
    <submittedName>
        <fullName evidence="2">Uncharacterized protein</fullName>
    </submittedName>
</protein>
<reference evidence="2" key="1">
    <citation type="submission" date="2014-09" db="EMBL/GenBank/DDBJ databases">
        <authorList>
            <person name="Magalhaes I.L.F."/>
            <person name="Oliveira U."/>
            <person name="Santos F.R."/>
            <person name="Vidigal T.H.D.A."/>
            <person name="Brescovit A.D."/>
            <person name="Santos A.J."/>
        </authorList>
    </citation>
    <scope>NUCLEOTIDE SEQUENCE</scope>
</reference>
<feature type="region of interest" description="Disordered" evidence="1">
    <location>
        <begin position="1"/>
        <end position="240"/>
    </location>
</feature>
<feature type="compositionally biased region" description="Basic residues" evidence="1">
    <location>
        <begin position="43"/>
        <end position="53"/>
    </location>
</feature>
<organism evidence="2">
    <name type="scientific">Lygus hesperus</name>
    <name type="common">Western plant bug</name>
    <dbReference type="NCBI Taxonomy" id="30085"/>
    <lineage>
        <taxon>Eukaryota</taxon>
        <taxon>Metazoa</taxon>
        <taxon>Ecdysozoa</taxon>
        <taxon>Arthropoda</taxon>
        <taxon>Hexapoda</taxon>
        <taxon>Insecta</taxon>
        <taxon>Pterygota</taxon>
        <taxon>Neoptera</taxon>
        <taxon>Paraneoptera</taxon>
        <taxon>Hemiptera</taxon>
        <taxon>Heteroptera</taxon>
        <taxon>Panheteroptera</taxon>
        <taxon>Cimicomorpha</taxon>
        <taxon>Miridae</taxon>
        <taxon>Mirini</taxon>
        <taxon>Lygus</taxon>
    </lineage>
</organism>
<dbReference type="EMBL" id="GBRD01007734">
    <property type="protein sequence ID" value="JAG58087.1"/>
    <property type="molecule type" value="Transcribed_RNA"/>
</dbReference>
<feature type="compositionally biased region" description="Basic and acidic residues" evidence="1">
    <location>
        <begin position="194"/>
        <end position="204"/>
    </location>
</feature>